<reference evidence="1" key="1">
    <citation type="submission" date="2014-09" db="EMBL/GenBank/DDBJ databases">
        <authorList>
            <person name="Magalhaes I.L.F."/>
            <person name="Oliveira U."/>
            <person name="Santos F.R."/>
            <person name="Vidigal T.H.D.A."/>
            <person name="Brescovit A.D."/>
            <person name="Santos A.J."/>
        </authorList>
    </citation>
    <scope>NUCLEOTIDE SEQUENCE</scope>
    <source>
        <tissue evidence="1">Shoot tissue taken approximately 20 cm above the soil surface</tissue>
    </source>
</reference>
<accession>A0A0A9ED41</accession>
<reference evidence="1" key="2">
    <citation type="journal article" date="2015" name="Data Brief">
        <title>Shoot transcriptome of the giant reed, Arundo donax.</title>
        <authorList>
            <person name="Barrero R.A."/>
            <person name="Guerrero F.D."/>
            <person name="Moolhuijzen P."/>
            <person name="Goolsby J.A."/>
            <person name="Tidwell J."/>
            <person name="Bellgard S.E."/>
            <person name="Bellgard M.I."/>
        </authorList>
    </citation>
    <scope>NUCLEOTIDE SEQUENCE</scope>
    <source>
        <tissue evidence="1">Shoot tissue taken approximately 20 cm above the soil surface</tissue>
    </source>
</reference>
<name>A0A0A9ED41_ARUDO</name>
<sequence length="28" mass="3364">MNFQSSRSQQSFIKQIFPIRHSNKQNIV</sequence>
<dbReference type="AlphaFoldDB" id="A0A0A9ED41"/>
<protein>
    <submittedName>
        <fullName evidence="1">Uncharacterized protein</fullName>
    </submittedName>
</protein>
<proteinExistence type="predicted"/>
<organism evidence="1">
    <name type="scientific">Arundo donax</name>
    <name type="common">Giant reed</name>
    <name type="synonym">Donax arundinaceus</name>
    <dbReference type="NCBI Taxonomy" id="35708"/>
    <lineage>
        <taxon>Eukaryota</taxon>
        <taxon>Viridiplantae</taxon>
        <taxon>Streptophyta</taxon>
        <taxon>Embryophyta</taxon>
        <taxon>Tracheophyta</taxon>
        <taxon>Spermatophyta</taxon>
        <taxon>Magnoliopsida</taxon>
        <taxon>Liliopsida</taxon>
        <taxon>Poales</taxon>
        <taxon>Poaceae</taxon>
        <taxon>PACMAD clade</taxon>
        <taxon>Arundinoideae</taxon>
        <taxon>Arundineae</taxon>
        <taxon>Arundo</taxon>
    </lineage>
</organism>
<evidence type="ECO:0000313" key="1">
    <source>
        <dbReference type="EMBL" id="JAD95795.1"/>
    </source>
</evidence>
<dbReference type="EMBL" id="GBRH01202100">
    <property type="protein sequence ID" value="JAD95795.1"/>
    <property type="molecule type" value="Transcribed_RNA"/>
</dbReference>